<gene>
    <name evidence="2" type="ORF">DFH07DRAFT_767297</name>
</gene>
<keyword evidence="3" id="KW-1185">Reference proteome</keyword>
<feature type="transmembrane region" description="Helical" evidence="1">
    <location>
        <begin position="87"/>
        <end position="108"/>
    </location>
</feature>
<sequence>MPEYLFGSEHWNRVRCTTTARLWPVLSLCSVTDLMIPSETVFLTTLEGTWDRCGAPPDVWLTTGLLANVETLPENTSRAQEAQREHLYLLLVPVVYPAKLVLLVLQGINCPSVAAAPYIILLAVLQPMMLSPVVLKLIPGSILKEGSDESEHCGCLRLDSHLDQGGEWAGEEWITDRFIVDRSSNSTLHESVFLSVVSRLNNKTAAPQTGFCSYGGLWTYFEFPRLLLKSTVSTEDGILSGEMFELPALIILG</sequence>
<evidence type="ECO:0000313" key="2">
    <source>
        <dbReference type="EMBL" id="KAJ7774619.1"/>
    </source>
</evidence>
<proteinExistence type="predicted"/>
<feature type="transmembrane region" description="Helical" evidence="1">
    <location>
        <begin position="114"/>
        <end position="135"/>
    </location>
</feature>
<reference evidence="2" key="1">
    <citation type="submission" date="2023-03" db="EMBL/GenBank/DDBJ databases">
        <title>Massive genome expansion in bonnet fungi (Mycena s.s.) driven by repeated elements and novel gene families across ecological guilds.</title>
        <authorList>
            <consortium name="Lawrence Berkeley National Laboratory"/>
            <person name="Harder C.B."/>
            <person name="Miyauchi S."/>
            <person name="Viragh M."/>
            <person name="Kuo A."/>
            <person name="Thoen E."/>
            <person name="Andreopoulos B."/>
            <person name="Lu D."/>
            <person name="Skrede I."/>
            <person name="Drula E."/>
            <person name="Henrissat B."/>
            <person name="Morin E."/>
            <person name="Kohler A."/>
            <person name="Barry K."/>
            <person name="LaButti K."/>
            <person name="Morin E."/>
            <person name="Salamov A."/>
            <person name="Lipzen A."/>
            <person name="Mereny Z."/>
            <person name="Hegedus B."/>
            <person name="Baldrian P."/>
            <person name="Stursova M."/>
            <person name="Weitz H."/>
            <person name="Taylor A."/>
            <person name="Grigoriev I.V."/>
            <person name="Nagy L.G."/>
            <person name="Martin F."/>
            <person name="Kauserud H."/>
        </authorList>
    </citation>
    <scope>NUCLEOTIDE SEQUENCE</scope>
    <source>
        <strain evidence="2">CBHHK188m</strain>
    </source>
</reference>
<protein>
    <submittedName>
        <fullName evidence="2">Uncharacterized protein</fullName>
    </submittedName>
</protein>
<dbReference type="AlphaFoldDB" id="A0AAD7JYP3"/>
<evidence type="ECO:0000256" key="1">
    <source>
        <dbReference type="SAM" id="Phobius"/>
    </source>
</evidence>
<dbReference type="EMBL" id="JARJLG010000015">
    <property type="protein sequence ID" value="KAJ7774619.1"/>
    <property type="molecule type" value="Genomic_DNA"/>
</dbReference>
<evidence type="ECO:0000313" key="3">
    <source>
        <dbReference type="Proteomes" id="UP001215280"/>
    </source>
</evidence>
<keyword evidence="1" id="KW-1133">Transmembrane helix</keyword>
<name>A0AAD7JYP3_9AGAR</name>
<keyword evidence="1" id="KW-0812">Transmembrane</keyword>
<comment type="caution">
    <text evidence="2">The sequence shown here is derived from an EMBL/GenBank/DDBJ whole genome shotgun (WGS) entry which is preliminary data.</text>
</comment>
<dbReference type="Proteomes" id="UP001215280">
    <property type="component" value="Unassembled WGS sequence"/>
</dbReference>
<accession>A0AAD7JYP3</accession>
<keyword evidence="1" id="KW-0472">Membrane</keyword>
<organism evidence="2 3">
    <name type="scientific">Mycena maculata</name>
    <dbReference type="NCBI Taxonomy" id="230809"/>
    <lineage>
        <taxon>Eukaryota</taxon>
        <taxon>Fungi</taxon>
        <taxon>Dikarya</taxon>
        <taxon>Basidiomycota</taxon>
        <taxon>Agaricomycotina</taxon>
        <taxon>Agaricomycetes</taxon>
        <taxon>Agaricomycetidae</taxon>
        <taxon>Agaricales</taxon>
        <taxon>Marasmiineae</taxon>
        <taxon>Mycenaceae</taxon>
        <taxon>Mycena</taxon>
    </lineage>
</organism>